<organism evidence="5 6">
    <name type="scientific">Desulfuribacillus stibiiarsenatis</name>
    <dbReference type="NCBI Taxonomy" id="1390249"/>
    <lineage>
        <taxon>Bacteria</taxon>
        <taxon>Bacillati</taxon>
        <taxon>Bacillota</taxon>
        <taxon>Desulfuribacillia</taxon>
        <taxon>Desulfuribacillales</taxon>
        <taxon>Desulfuribacillaceae</taxon>
        <taxon>Desulfuribacillus</taxon>
    </lineage>
</organism>
<dbReference type="InterPro" id="IPR011004">
    <property type="entry name" value="Trimer_LpxA-like_sf"/>
</dbReference>
<dbReference type="SUPFAM" id="SSF51161">
    <property type="entry name" value="Trimeric LpxA-like enzymes"/>
    <property type="match status" value="1"/>
</dbReference>
<dbReference type="InterPro" id="IPR036291">
    <property type="entry name" value="NAD(P)-bd_dom_sf"/>
</dbReference>
<keyword evidence="6" id="KW-1185">Reference proteome</keyword>
<name>A0A1E5L8Q1_9FIRM</name>
<evidence type="ECO:0000313" key="6">
    <source>
        <dbReference type="Proteomes" id="UP000095255"/>
    </source>
</evidence>
<feature type="domain" description="Gfo/Idh/MocA-like oxidoreductase N-terminal" evidence="3">
    <location>
        <begin position="5"/>
        <end position="122"/>
    </location>
</feature>
<dbReference type="Pfam" id="PF01408">
    <property type="entry name" value="GFO_IDH_MocA"/>
    <property type="match status" value="1"/>
</dbReference>
<dbReference type="STRING" id="1390249.BHU72_13050"/>
<dbReference type="InterPro" id="IPR000683">
    <property type="entry name" value="Gfo/Idh/MocA-like_OxRdtase_N"/>
</dbReference>
<dbReference type="PROSITE" id="PS00101">
    <property type="entry name" value="HEXAPEP_TRANSFERASES"/>
    <property type="match status" value="1"/>
</dbReference>
<evidence type="ECO:0000256" key="2">
    <source>
        <dbReference type="ARBA" id="ARBA00022737"/>
    </source>
</evidence>
<accession>A0A1E5L8Q1</accession>
<dbReference type="InterPro" id="IPR051450">
    <property type="entry name" value="Gfo/Idh/MocA_Oxidoreductases"/>
</dbReference>
<dbReference type="InterPro" id="IPR001451">
    <property type="entry name" value="Hexapep"/>
</dbReference>
<evidence type="ECO:0000313" key="5">
    <source>
        <dbReference type="EMBL" id="OEH86532.1"/>
    </source>
</evidence>
<dbReference type="GO" id="GO:0016740">
    <property type="term" value="F:transferase activity"/>
    <property type="evidence" value="ECO:0007669"/>
    <property type="project" value="UniProtKB-KW"/>
</dbReference>
<gene>
    <name evidence="5" type="ORF">BHU72_13050</name>
</gene>
<dbReference type="SUPFAM" id="SSF55347">
    <property type="entry name" value="Glyceraldehyde-3-phosphate dehydrogenase-like, C-terminal domain"/>
    <property type="match status" value="1"/>
</dbReference>
<dbReference type="Pfam" id="PF00132">
    <property type="entry name" value="Hexapep"/>
    <property type="match status" value="2"/>
</dbReference>
<keyword evidence="1" id="KW-0808">Transferase</keyword>
<comment type="caution">
    <text evidence="5">The sequence shown here is derived from an EMBL/GenBank/DDBJ whole genome shotgun (WGS) entry which is preliminary data.</text>
</comment>
<dbReference type="Gene3D" id="2.160.10.10">
    <property type="entry name" value="Hexapeptide repeat proteins"/>
    <property type="match status" value="1"/>
</dbReference>
<feature type="domain" description="GFO/IDH/MocA-like oxidoreductase" evidence="4">
    <location>
        <begin position="130"/>
        <end position="239"/>
    </location>
</feature>
<dbReference type="SUPFAM" id="SSF51735">
    <property type="entry name" value="NAD(P)-binding Rossmann-fold domains"/>
    <property type="match status" value="1"/>
</dbReference>
<dbReference type="CDD" id="cd03358">
    <property type="entry name" value="LbH_WxcM_N_like"/>
    <property type="match status" value="1"/>
</dbReference>
<dbReference type="PANTHER" id="PTHR43377:SF6">
    <property type="entry name" value="GFO_IDH_MOCA-LIKE OXIDOREDUCTASE N-TERMINAL DOMAIN-CONTAINING PROTEIN"/>
    <property type="match status" value="1"/>
</dbReference>
<dbReference type="AlphaFoldDB" id="A0A1E5L8Q1"/>
<protein>
    <submittedName>
        <fullName evidence="5">Uncharacterized protein</fullName>
    </submittedName>
</protein>
<dbReference type="Gene3D" id="3.30.360.10">
    <property type="entry name" value="Dihydrodipicolinate Reductase, domain 2"/>
    <property type="match status" value="1"/>
</dbReference>
<proteinExistence type="predicted"/>
<dbReference type="GO" id="GO:0000166">
    <property type="term" value="F:nucleotide binding"/>
    <property type="evidence" value="ECO:0007669"/>
    <property type="project" value="InterPro"/>
</dbReference>
<dbReference type="Gene3D" id="3.40.50.720">
    <property type="entry name" value="NAD(P)-binding Rossmann-like Domain"/>
    <property type="match status" value="1"/>
</dbReference>
<dbReference type="OrthoDB" id="9815825at2"/>
<keyword evidence="2" id="KW-0677">Repeat</keyword>
<evidence type="ECO:0000259" key="4">
    <source>
        <dbReference type="Pfam" id="PF22725"/>
    </source>
</evidence>
<evidence type="ECO:0000259" key="3">
    <source>
        <dbReference type="Pfam" id="PF01408"/>
    </source>
</evidence>
<dbReference type="Proteomes" id="UP000095255">
    <property type="component" value="Unassembled WGS sequence"/>
</dbReference>
<dbReference type="PANTHER" id="PTHR43377">
    <property type="entry name" value="BILIVERDIN REDUCTASE A"/>
    <property type="match status" value="1"/>
</dbReference>
<reference evidence="5 6" key="1">
    <citation type="submission" date="2016-09" db="EMBL/GenBank/DDBJ databases">
        <title>Desulfuribacillus arsenicus sp. nov., an obligately anaerobic, dissimilatory arsenic- and antimonate-reducing bacterium isolated from anoxic sediments.</title>
        <authorList>
            <person name="Abin C.A."/>
            <person name="Hollibaugh J.T."/>
        </authorList>
    </citation>
    <scope>NUCLEOTIDE SEQUENCE [LARGE SCALE GENOMIC DNA]</scope>
    <source>
        <strain evidence="5 6">MLFW-2</strain>
    </source>
</reference>
<sequence length="506" mass="56284">MSKTIKIAVIGAGHWGQNYVKVLNELDVLTALADPQEEIRTKFSKQYPNIKIVADYKQLLVSPEIDGVIVATPAATHHQVTMDALRAGKDVLVEKPMALSVHESIEMHEMAIQSNRILMVGHLLLYKPAVQKILQLVQNKVIGELCYIKMQRTKLGKVRDQENVIWSFAPHDLAVILALVDSTVEEVSVKGQCVIQPEIEDDAYMHIDFANKVKAHIHVSWLWPEDIRKTTIVGTTGMMIYNEKENKLEIHRKIVDNKLSCENGEVKEIDFETVNILNQEVMHFLDCMKHRKIPITSSQSGIDVIKVLEKATQALDKTKRQNKYFVHDSATIELPTKIGDGTQIWRNCHIMPGVQIGNACKFGQNVFVASNVKIGNNVKIQNNVSVYEGVILEDNVFCGPSMVFTNVKTPRSQFIRNTSSDYAITLVKEGASIGANATIVCGIQIGKHALIGAGSVVTKDVPNHAIIYGNPGKIQGWICKCGETIIKKTDKILKCDTCSTEITTDL</sequence>
<evidence type="ECO:0000256" key="1">
    <source>
        <dbReference type="ARBA" id="ARBA00022679"/>
    </source>
</evidence>
<dbReference type="InterPro" id="IPR055170">
    <property type="entry name" value="GFO_IDH_MocA-like_dom"/>
</dbReference>
<dbReference type="InterPro" id="IPR018357">
    <property type="entry name" value="Hexapep_transf_CS"/>
</dbReference>
<dbReference type="Pfam" id="PF22725">
    <property type="entry name" value="GFO_IDH_MocA_C3"/>
    <property type="match status" value="1"/>
</dbReference>
<dbReference type="EMBL" id="MJAT01000003">
    <property type="protein sequence ID" value="OEH86532.1"/>
    <property type="molecule type" value="Genomic_DNA"/>
</dbReference>